<dbReference type="InterPro" id="IPR004013">
    <property type="entry name" value="PHP_dom"/>
</dbReference>
<dbReference type="CDD" id="cd12110">
    <property type="entry name" value="PHP_HisPPase_Hisj_like"/>
    <property type="match status" value="1"/>
</dbReference>
<evidence type="ECO:0000256" key="6">
    <source>
        <dbReference type="ARBA" id="ARBA00023102"/>
    </source>
</evidence>
<keyword evidence="11" id="KW-1185">Reference proteome</keyword>
<evidence type="ECO:0000313" key="11">
    <source>
        <dbReference type="Proteomes" id="UP001321445"/>
    </source>
</evidence>
<keyword evidence="5 8" id="KW-0378">Hydrolase</keyword>
<evidence type="ECO:0000313" key="10">
    <source>
        <dbReference type="EMBL" id="BDY13341.1"/>
    </source>
</evidence>
<dbReference type="InterPro" id="IPR016195">
    <property type="entry name" value="Pol/histidinol_Pase-like"/>
</dbReference>
<dbReference type="SUPFAM" id="SSF89550">
    <property type="entry name" value="PHP domain-like"/>
    <property type="match status" value="1"/>
</dbReference>
<protein>
    <recommendedName>
        <fullName evidence="3 8">Histidinol-phosphatase</fullName>
        <shortName evidence="8">HolPase</shortName>
        <ecNumber evidence="3 8">3.1.3.15</ecNumber>
    </recommendedName>
</protein>
<dbReference type="EMBL" id="AP027370">
    <property type="protein sequence ID" value="BDY13341.1"/>
    <property type="molecule type" value="Genomic_DNA"/>
</dbReference>
<accession>A0ABM8FLZ2</accession>
<comment type="catalytic activity">
    <reaction evidence="7 8">
        <text>L-histidinol phosphate + H2O = L-histidinol + phosphate</text>
        <dbReference type="Rhea" id="RHEA:14465"/>
        <dbReference type="ChEBI" id="CHEBI:15377"/>
        <dbReference type="ChEBI" id="CHEBI:43474"/>
        <dbReference type="ChEBI" id="CHEBI:57699"/>
        <dbReference type="ChEBI" id="CHEBI:57980"/>
        <dbReference type="EC" id="3.1.3.15"/>
    </reaction>
</comment>
<evidence type="ECO:0000256" key="1">
    <source>
        <dbReference type="ARBA" id="ARBA00004970"/>
    </source>
</evidence>
<comment type="similarity">
    <text evidence="2 8">Belongs to the PHP hydrolase family. HisK subfamily.</text>
</comment>
<dbReference type="InterPro" id="IPR010140">
    <property type="entry name" value="Histidinol_P_phosphatase_HisJ"/>
</dbReference>
<dbReference type="NCBIfam" id="NF005596">
    <property type="entry name" value="PRK07328.1"/>
    <property type="match status" value="1"/>
</dbReference>
<evidence type="ECO:0000256" key="7">
    <source>
        <dbReference type="ARBA" id="ARBA00049158"/>
    </source>
</evidence>
<proteinExistence type="inferred from homology"/>
<evidence type="ECO:0000256" key="2">
    <source>
        <dbReference type="ARBA" id="ARBA00009152"/>
    </source>
</evidence>
<name>A0ABM8FLZ2_9BACT</name>
<feature type="domain" description="PHP" evidence="9">
    <location>
        <begin position="18"/>
        <end position="202"/>
    </location>
</feature>
<dbReference type="Proteomes" id="UP001321445">
    <property type="component" value="Chromosome"/>
</dbReference>
<dbReference type="NCBIfam" id="TIGR01856">
    <property type="entry name" value="hisJ_fam"/>
    <property type="match status" value="1"/>
</dbReference>
<dbReference type="PANTHER" id="PTHR21039:SF0">
    <property type="entry name" value="HISTIDINOL-PHOSPHATASE"/>
    <property type="match status" value="1"/>
</dbReference>
<dbReference type="Gene3D" id="3.20.20.140">
    <property type="entry name" value="Metal-dependent hydrolases"/>
    <property type="match status" value="1"/>
</dbReference>
<dbReference type="Pfam" id="PF02811">
    <property type="entry name" value="PHP"/>
    <property type="match status" value="1"/>
</dbReference>
<organism evidence="10 11">
    <name type="scientific">Hydrogenimonas cancrithermarum</name>
    <dbReference type="NCBI Taxonomy" id="2993563"/>
    <lineage>
        <taxon>Bacteria</taxon>
        <taxon>Pseudomonadati</taxon>
        <taxon>Campylobacterota</taxon>
        <taxon>Epsilonproteobacteria</taxon>
        <taxon>Campylobacterales</taxon>
        <taxon>Hydrogenimonadaceae</taxon>
        <taxon>Hydrogenimonas</taxon>
    </lineage>
</organism>
<comment type="pathway">
    <text evidence="1 8">Amino-acid biosynthesis; L-histidine biosynthesis; L-histidine from 5-phospho-alpha-D-ribose 1-diphosphate: step 8/9.</text>
</comment>
<keyword evidence="4 8" id="KW-0028">Amino-acid biosynthesis</keyword>
<evidence type="ECO:0000256" key="8">
    <source>
        <dbReference type="RuleBase" id="RU366003"/>
    </source>
</evidence>
<evidence type="ECO:0000256" key="3">
    <source>
        <dbReference type="ARBA" id="ARBA00013085"/>
    </source>
</evidence>
<evidence type="ECO:0000259" key="9">
    <source>
        <dbReference type="Pfam" id="PF02811"/>
    </source>
</evidence>
<reference evidence="10 11" key="1">
    <citation type="submission" date="2023-03" db="EMBL/GenBank/DDBJ databases">
        <title>Description of Hydrogenimonas sp. ISO32.</title>
        <authorList>
            <person name="Mino S."/>
            <person name="Fukazawa S."/>
            <person name="Sawabe T."/>
        </authorList>
    </citation>
    <scope>NUCLEOTIDE SEQUENCE [LARGE SCALE GENOMIC DNA]</scope>
    <source>
        <strain evidence="10 11">ISO32</strain>
    </source>
</reference>
<dbReference type="Pfam" id="PF13263">
    <property type="entry name" value="PHP_C"/>
    <property type="match status" value="1"/>
</dbReference>
<evidence type="ECO:0000256" key="4">
    <source>
        <dbReference type="ARBA" id="ARBA00022605"/>
    </source>
</evidence>
<evidence type="ECO:0000256" key="5">
    <source>
        <dbReference type="ARBA" id="ARBA00022801"/>
    </source>
</evidence>
<gene>
    <name evidence="10" type="primary">hisK</name>
    <name evidence="10" type="ORF">HCR_16530</name>
</gene>
<sequence>MRSEEPQIASRKSQVTVDLHNHTTRCNHAEGSIDDYIEKAIAEKIDIFGFSDHAPMDFDPRYRMGFEEMQAYEEDVKTARRKYAGQIDIRLGYEVDYLPGHMDARVLHADVDYLIGSVHFIDKWGFDNPEFIGKYEGADIDGIWQDYFDLVEAMAKEAKFDIVGHLDLIKVFKYVPKTDVRLIAENAMDAIKKADMVIEINAAGYRKPIGEPYPSRQLLEMAYERDIPITFGSDAHAPEQVGFKKEEIRAFAKSVGYTKAAHFKGRDRELSLF</sequence>
<dbReference type="EC" id="3.1.3.15" evidence="3 8"/>
<keyword evidence="6 8" id="KW-0368">Histidine biosynthesis</keyword>
<dbReference type="PANTHER" id="PTHR21039">
    <property type="entry name" value="HISTIDINOL PHOSPHATASE-RELATED"/>
    <property type="match status" value="1"/>
</dbReference>